<dbReference type="AlphaFoldDB" id="A0A3M7SQX7"/>
<dbReference type="Proteomes" id="UP000276133">
    <property type="component" value="Unassembled WGS sequence"/>
</dbReference>
<keyword evidence="2" id="KW-1185">Reference proteome</keyword>
<evidence type="ECO:0000313" key="2">
    <source>
        <dbReference type="Proteomes" id="UP000276133"/>
    </source>
</evidence>
<organism evidence="1 2">
    <name type="scientific">Brachionus plicatilis</name>
    <name type="common">Marine rotifer</name>
    <name type="synonym">Brachionus muelleri</name>
    <dbReference type="NCBI Taxonomy" id="10195"/>
    <lineage>
        <taxon>Eukaryota</taxon>
        <taxon>Metazoa</taxon>
        <taxon>Spiralia</taxon>
        <taxon>Gnathifera</taxon>
        <taxon>Rotifera</taxon>
        <taxon>Eurotatoria</taxon>
        <taxon>Monogononta</taxon>
        <taxon>Pseudotrocha</taxon>
        <taxon>Ploima</taxon>
        <taxon>Brachionidae</taxon>
        <taxon>Brachionus</taxon>
    </lineage>
</organism>
<protein>
    <submittedName>
        <fullName evidence="1">Uncharacterized protein</fullName>
    </submittedName>
</protein>
<reference evidence="1 2" key="1">
    <citation type="journal article" date="2018" name="Sci. Rep.">
        <title>Genomic signatures of local adaptation to the degree of environmental predictability in rotifers.</title>
        <authorList>
            <person name="Franch-Gras L."/>
            <person name="Hahn C."/>
            <person name="Garcia-Roger E.M."/>
            <person name="Carmona M.J."/>
            <person name="Serra M."/>
            <person name="Gomez A."/>
        </authorList>
    </citation>
    <scope>NUCLEOTIDE SEQUENCE [LARGE SCALE GENOMIC DNA]</scope>
    <source>
        <strain evidence="1">HYR1</strain>
    </source>
</reference>
<comment type="caution">
    <text evidence="1">The sequence shown here is derived from an EMBL/GenBank/DDBJ whole genome shotgun (WGS) entry which is preliminary data.</text>
</comment>
<evidence type="ECO:0000313" key="1">
    <source>
        <dbReference type="EMBL" id="RNA38136.1"/>
    </source>
</evidence>
<proteinExistence type="predicted"/>
<sequence length="62" mass="6791">MVKPAAPSYDKTRTKIRRSMYPRPHSVAATTLLSILGLGPAYGGVMMASNSLIHSTDRRGRF</sequence>
<gene>
    <name evidence="1" type="ORF">BpHYR1_008722</name>
</gene>
<dbReference type="EMBL" id="REGN01000911">
    <property type="protein sequence ID" value="RNA38136.1"/>
    <property type="molecule type" value="Genomic_DNA"/>
</dbReference>
<accession>A0A3M7SQX7</accession>
<name>A0A3M7SQX7_BRAPC</name>